<reference evidence="3" key="2">
    <citation type="journal article" date="2013" name="PLoS Genet.">
        <title>Comparative genome structure, secondary metabolite, and effector coding capacity across Cochliobolus pathogens.</title>
        <authorList>
            <person name="Condon B.J."/>
            <person name="Leng Y."/>
            <person name="Wu D."/>
            <person name="Bushley K.E."/>
            <person name="Ohm R.A."/>
            <person name="Otillar R."/>
            <person name="Martin J."/>
            <person name="Schackwitz W."/>
            <person name="Grimwood J."/>
            <person name="MohdZainudin N."/>
            <person name="Xue C."/>
            <person name="Wang R."/>
            <person name="Manning V.A."/>
            <person name="Dhillon B."/>
            <person name="Tu Z.J."/>
            <person name="Steffenson B.J."/>
            <person name="Salamov A."/>
            <person name="Sun H."/>
            <person name="Lowry S."/>
            <person name="LaButti K."/>
            <person name="Han J."/>
            <person name="Copeland A."/>
            <person name="Lindquist E."/>
            <person name="Barry K."/>
            <person name="Schmutz J."/>
            <person name="Baker S.E."/>
            <person name="Ciuffetti L.M."/>
            <person name="Grigoriev I.V."/>
            <person name="Zhong S."/>
            <person name="Turgeon B.G."/>
        </authorList>
    </citation>
    <scope>NUCLEOTIDE SEQUENCE [LARGE SCALE GENOMIC DNA]</scope>
    <source>
        <strain evidence="3">ND90Pr / ATCC 201652</strain>
    </source>
</reference>
<sequence length="103" mass="11163">MSDIIGPVHHKRHTSLASHTPLRNRPCIPASPRQQPHNLLPAPLLRAATAEPEPCLPPRQSRGIPVAAPVISLIGHPSLPLLDLDRPRVAGFYRTAMTSRGVV</sequence>
<evidence type="ECO:0000313" key="3">
    <source>
        <dbReference type="Proteomes" id="UP000016934"/>
    </source>
</evidence>
<dbReference type="GeneID" id="19134947"/>
<dbReference type="KEGG" id="bsc:COCSADRAFT_238911"/>
<dbReference type="AlphaFoldDB" id="M2SW52"/>
<name>M2SW52_COCSN</name>
<reference evidence="2 3" key="1">
    <citation type="journal article" date="2012" name="PLoS Pathog.">
        <title>Diverse lifestyles and strategies of plant pathogenesis encoded in the genomes of eighteen Dothideomycetes fungi.</title>
        <authorList>
            <person name="Ohm R.A."/>
            <person name="Feau N."/>
            <person name="Henrissat B."/>
            <person name="Schoch C.L."/>
            <person name="Horwitz B.A."/>
            <person name="Barry K.W."/>
            <person name="Condon B.J."/>
            <person name="Copeland A.C."/>
            <person name="Dhillon B."/>
            <person name="Glaser F."/>
            <person name="Hesse C.N."/>
            <person name="Kosti I."/>
            <person name="LaButti K."/>
            <person name="Lindquist E.A."/>
            <person name="Lucas S."/>
            <person name="Salamov A.A."/>
            <person name="Bradshaw R.E."/>
            <person name="Ciuffetti L."/>
            <person name="Hamelin R.C."/>
            <person name="Kema G.H.J."/>
            <person name="Lawrence C."/>
            <person name="Scott J.A."/>
            <person name="Spatafora J.W."/>
            <person name="Turgeon B.G."/>
            <person name="de Wit P.J.G.M."/>
            <person name="Zhong S."/>
            <person name="Goodwin S.B."/>
            <person name="Grigoriev I.V."/>
        </authorList>
    </citation>
    <scope>NUCLEOTIDE SEQUENCE [LARGE SCALE GENOMIC DNA]</scope>
    <source>
        <strain evidence="3">ND90Pr / ATCC 201652</strain>
    </source>
</reference>
<protein>
    <submittedName>
        <fullName evidence="2">Uncharacterized protein</fullName>
    </submittedName>
</protein>
<dbReference type="Proteomes" id="UP000016934">
    <property type="component" value="Unassembled WGS sequence"/>
</dbReference>
<dbReference type="OMA" id="NRPCIPA"/>
<dbReference type="HOGENOM" id="CLU_2263484_0_0_1"/>
<dbReference type="RefSeq" id="XP_007703398.1">
    <property type="nucleotide sequence ID" value="XM_007705208.1"/>
</dbReference>
<feature type="region of interest" description="Disordered" evidence="1">
    <location>
        <begin position="1"/>
        <end position="38"/>
    </location>
</feature>
<dbReference type="EMBL" id="KB445649">
    <property type="protein sequence ID" value="EMD61067.1"/>
    <property type="molecule type" value="Genomic_DNA"/>
</dbReference>
<gene>
    <name evidence="2" type="ORF">COCSADRAFT_238911</name>
</gene>
<accession>M2SW52</accession>
<dbReference type="OrthoDB" id="3688440at2759"/>
<evidence type="ECO:0000313" key="2">
    <source>
        <dbReference type="EMBL" id="EMD61067.1"/>
    </source>
</evidence>
<keyword evidence="3" id="KW-1185">Reference proteome</keyword>
<evidence type="ECO:0000256" key="1">
    <source>
        <dbReference type="SAM" id="MobiDB-lite"/>
    </source>
</evidence>
<proteinExistence type="predicted"/>
<organism evidence="2 3">
    <name type="scientific">Cochliobolus sativus (strain ND90Pr / ATCC 201652)</name>
    <name type="common">Common root rot and spot blotch fungus</name>
    <name type="synonym">Bipolaris sorokiniana</name>
    <dbReference type="NCBI Taxonomy" id="665912"/>
    <lineage>
        <taxon>Eukaryota</taxon>
        <taxon>Fungi</taxon>
        <taxon>Dikarya</taxon>
        <taxon>Ascomycota</taxon>
        <taxon>Pezizomycotina</taxon>
        <taxon>Dothideomycetes</taxon>
        <taxon>Pleosporomycetidae</taxon>
        <taxon>Pleosporales</taxon>
        <taxon>Pleosporineae</taxon>
        <taxon>Pleosporaceae</taxon>
        <taxon>Bipolaris</taxon>
    </lineage>
</organism>